<dbReference type="Proteomes" id="UP001603013">
    <property type="component" value="Unassembled WGS sequence"/>
</dbReference>
<feature type="transmembrane region" description="Helical" evidence="2">
    <location>
        <begin position="34"/>
        <end position="57"/>
    </location>
</feature>
<proteinExistence type="predicted"/>
<keyword evidence="2" id="KW-1133">Transmembrane helix</keyword>
<keyword evidence="2" id="KW-0812">Transmembrane</keyword>
<gene>
    <name evidence="3" type="ORF">ACF05T_28505</name>
</gene>
<name>A0ABW6YJF4_9ACTN</name>
<evidence type="ECO:0000256" key="2">
    <source>
        <dbReference type="SAM" id="Phobius"/>
    </source>
</evidence>
<reference evidence="3 4" key="1">
    <citation type="submission" date="2024-10" db="EMBL/GenBank/DDBJ databases">
        <title>The Natural Products Discovery Center: Release of the First 8490 Sequenced Strains for Exploring Actinobacteria Biosynthetic Diversity.</title>
        <authorList>
            <person name="Kalkreuter E."/>
            <person name="Kautsar S.A."/>
            <person name="Yang D."/>
            <person name="Bader C.D."/>
            <person name="Teijaro C.N."/>
            <person name="Fluegel L."/>
            <person name="Davis C.M."/>
            <person name="Simpson J.R."/>
            <person name="Lauterbach L."/>
            <person name="Steele A.D."/>
            <person name="Gui C."/>
            <person name="Meng S."/>
            <person name="Li G."/>
            <person name="Viehrig K."/>
            <person name="Ye F."/>
            <person name="Su P."/>
            <person name="Kiefer A.F."/>
            <person name="Nichols A."/>
            <person name="Cepeda A.J."/>
            <person name="Yan W."/>
            <person name="Fan B."/>
            <person name="Jiang Y."/>
            <person name="Adhikari A."/>
            <person name="Zheng C.-J."/>
            <person name="Schuster L."/>
            <person name="Cowan T.M."/>
            <person name="Smanski M.J."/>
            <person name="Chevrette M.G."/>
            <person name="De Carvalho L.P.S."/>
            <person name="Shen B."/>
        </authorList>
    </citation>
    <scope>NUCLEOTIDE SEQUENCE [LARGE SCALE GENOMIC DNA]</scope>
    <source>
        <strain evidence="3 4">NPDC015755</strain>
    </source>
</reference>
<sequence>MAEGNRRNDGGPTADGPLTTEGDSDSDGRPWSNWAITLATLLAPTTFIGALLLYFGFTYTDALYAHFGVDAATLGFSTQDYALRSAGAAIDG</sequence>
<evidence type="ECO:0000313" key="4">
    <source>
        <dbReference type="Proteomes" id="UP001603013"/>
    </source>
</evidence>
<dbReference type="RefSeq" id="WP_391936903.1">
    <property type="nucleotide sequence ID" value="NZ_JBIBSM010000018.1"/>
</dbReference>
<dbReference type="EMBL" id="JBIBSM010000018">
    <property type="protein sequence ID" value="MFF8279994.1"/>
    <property type="molecule type" value="Genomic_DNA"/>
</dbReference>
<accession>A0ABW6YJF4</accession>
<evidence type="ECO:0000256" key="1">
    <source>
        <dbReference type="SAM" id="MobiDB-lite"/>
    </source>
</evidence>
<organism evidence="3 4">
    <name type="scientific">Streptomyces lateritius</name>
    <dbReference type="NCBI Taxonomy" id="67313"/>
    <lineage>
        <taxon>Bacteria</taxon>
        <taxon>Bacillati</taxon>
        <taxon>Actinomycetota</taxon>
        <taxon>Actinomycetes</taxon>
        <taxon>Kitasatosporales</taxon>
        <taxon>Streptomycetaceae</taxon>
        <taxon>Streptomyces</taxon>
    </lineage>
</organism>
<protein>
    <submittedName>
        <fullName evidence="3">Uncharacterized protein</fullName>
    </submittedName>
</protein>
<keyword evidence="2" id="KW-0472">Membrane</keyword>
<evidence type="ECO:0000313" key="3">
    <source>
        <dbReference type="EMBL" id="MFF8279994.1"/>
    </source>
</evidence>
<feature type="region of interest" description="Disordered" evidence="1">
    <location>
        <begin position="1"/>
        <end position="29"/>
    </location>
</feature>
<comment type="caution">
    <text evidence="3">The sequence shown here is derived from an EMBL/GenBank/DDBJ whole genome shotgun (WGS) entry which is preliminary data.</text>
</comment>
<keyword evidence="4" id="KW-1185">Reference proteome</keyword>